<proteinExistence type="predicted"/>
<evidence type="ECO:0000313" key="4">
    <source>
        <dbReference type="EMBL" id="CAL6097712.1"/>
    </source>
</evidence>
<evidence type="ECO:0000313" key="5">
    <source>
        <dbReference type="Proteomes" id="UP001642409"/>
    </source>
</evidence>
<dbReference type="PANTHER" id="PTHR46652:SF3">
    <property type="entry name" value="LEUCINE-RICH REPEAT-CONTAINING PROTEIN 9"/>
    <property type="match status" value="1"/>
</dbReference>
<organism evidence="3">
    <name type="scientific">Hexamita inflata</name>
    <dbReference type="NCBI Taxonomy" id="28002"/>
    <lineage>
        <taxon>Eukaryota</taxon>
        <taxon>Metamonada</taxon>
        <taxon>Diplomonadida</taxon>
        <taxon>Hexamitidae</taxon>
        <taxon>Hexamitinae</taxon>
        <taxon>Hexamita</taxon>
    </lineage>
</organism>
<comment type="caution">
    <text evidence="3">The sequence shown here is derived from an EMBL/GenBank/DDBJ whole genome shotgun (WGS) entry which is preliminary data.</text>
</comment>
<keyword evidence="2" id="KW-0677">Repeat</keyword>
<dbReference type="EMBL" id="CAXDID020000502">
    <property type="protein sequence ID" value="CAL6097712.1"/>
    <property type="molecule type" value="Genomic_DNA"/>
</dbReference>
<gene>
    <name evidence="3" type="ORF">HINF_LOCUS46532</name>
    <name evidence="4" type="ORF">HINF_LOCUS69262</name>
</gene>
<evidence type="ECO:0000256" key="2">
    <source>
        <dbReference type="ARBA" id="ARBA00022737"/>
    </source>
</evidence>
<dbReference type="InterPro" id="IPR032675">
    <property type="entry name" value="LRR_dom_sf"/>
</dbReference>
<dbReference type="PANTHER" id="PTHR46652">
    <property type="entry name" value="LEUCINE-RICH REPEAT AND IQ DOMAIN-CONTAINING PROTEIN 1-RELATED"/>
    <property type="match status" value="1"/>
</dbReference>
<evidence type="ECO:0000313" key="3">
    <source>
        <dbReference type="EMBL" id="CAI9958887.1"/>
    </source>
</evidence>
<dbReference type="InterPro" id="IPR050836">
    <property type="entry name" value="SDS22/Internalin_LRR"/>
</dbReference>
<dbReference type="EMBL" id="CATOUU010000910">
    <property type="protein sequence ID" value="CAI9958887.1"/>
    <property type="molecule type" value="Genomic_DNA"/>
</dbReference>
<keyword evidence="5" id="KW-1185">Reference proteome</keyword>
<dbReference type="AlphaFoldDB" id="A0AA86UNV8"/>
<keyword evidence="1" id="KW-0433">Leucine-rich repeat</keyword>
<dbReference type="SUPFAM" id="SSF52058">
    <property type="entry name" value="L domain-like"/>
    <property type="match status" value="1"/>
</dbReference>
<reference evidence="3" key="1">
    <citation type="submission" date="2023-06" db="EMBL/GenBank/DDBJ databases">
        <authorList>
            <person name="Kurt Z."/>
        </authorList>
    </citation>
    <scope>NUCLEOTIDE SEQUENCE</scope>
</reference>
<reference evidence="4 5" key="2">
    <citation type="submission" date="2024-07" db="EMBL/GenBank/DDBJ databases">
        <authorList>
            <person name="Akdeniz Z."/>
        </authorList>
    </citation>
    <scope>NUCLEOTIDE SEQUENCE [LARGE SCALE GENOMIC DNA]</scope>
</reference>
<dbReference type="Proteomes" id="UP001642409">
    <property type="component" value="Unassembled WGS sequence"/>
</dbReference>
<name>A0AA86UNV8_9EUKA</name>
<accession>A0AA86UNV8</accession>
<protein>
    <submittedName>
        <fullName evidence="3">Leucine-rich repeat domain-containing protein</fullName>
    </submittedName>
    <submittedName>
        <fullName evidence="4">Leucine-rich_repeat domain-containing protein</fullName>
    </submittedName>
</protein>
<evidence type="ECO:0000256" key="1">
    <source>
        <dbReference type="ARBA" id="ARBA00022614"/>
    </source>
</evidence>
<sequence length="404" mass="47603">MKSVANNKIISSNIELHISEYDKSILEIYQNMNKDGALRNIDTKIKDMDSIKQIVKQNLSQKEFKKQQREIRKCKFLSTITNYDQFCQYDKQMINFYYNHIKGGQLILQFSRKLNNLNFVRTFKIRRLILRNFRDDGEIIKIDNNIITELDIDYGVIQKISYLQLDNLEDLKVRCFDNIIVLEGISKFTKLKKLNIEWLNADISPLSQLVWLTSLNLDGKLQNINSLKSLINLEDLSLCVYECDITPLQFLTKLTKLSLKHNLVNIDALRPLVKLQEIMISFNQIVYLQPLLNLKQLSQLYAANNYIVDSKTLESHPNFKNFHLENQKQATRYEVKSANILRDINNPISFLQKIRSQSQNIKSQRSILWQKIFNQMQNQYHTQQQFMAKVGCLYQIVNNFEVCQ</sequence>
<dbReference type="Gene3D" id="3.80.10.10">
    <property type="entry name" value="Ribonuclease Inhibitor"/>
    <property type="match status" value="1"/>
</dbReference>